<feature type="transmembrane region" description="Helical" evidence="1">
    <location>
        <begin position="107"/>
        <end position="128"/>
    </location>
</feature>
<comment type="subcellular location">
    <subcellularLocation>
        <location evidence="1">Cell membrane</location>
        <topology evidence="1">Multi-pass membrane protein</topology>
    </subcellularLocation>
</comment>
<feature type="transmembrane region" description="Helical" evidence="1">
    <location>
        <begin position="175"/>
        <end position="192"/>
    </location>
</feature>
<dbReference type="GO" id="GO:0022857">
    <property type="term" value="F:transmembrane transporter activity"/>
    <property type="evidence" value="ECO:0007669"/>
    <property type="project" value="UniProtKB-UniRule"/>
</dbReference>
<keyword evidence="1" id="KW-0813">Transport</keyword>
<proteinExistence type="inferred from homology"/>
<dbReference type="Pfam" id="PF02592">
    <property type="entry name" value="Vut_1"/>
    <property type="match status" value="1"/>
</dbReference>
<comment type="caution">
    <text evidence="2">The sequence shown here is derived from an EMBL/GenBank/DDBJ whole genome shotgun (WGS) entry which is preliminary data.</text>
</comment>
<dbReference type="PANTHER" id="PTHR34300">
    <property type="entry name" value="QUEUOSINE PRECURSOR TRANSPORTER-RELATED"/>
    <property type="match status" value="1"/>
</dbReference>
<feature type="transmembrane region" description="Helical" evidence="1">
    <location>
        <begin position="67"/>
        <end position="87"/>
    </location>
</feature>
<dbReference type="GO" id="GO:0005886">
    <property type="term" value="C:plasma membrane"/>
    <property type="evidence" value="ECO:0007669"/>
    <property type="project" value="UniProtKB-SubCell"/>
</dbReference>
<keyword evidence="1" id="KW-1003">Cell membrane</keyword>
<organism evidence="2">
    <name type="scientific">Fervidobacterium thailandense</name>
    <dbReference type="NCBI Taxonomy" id="1008305"/>
    <lineage>
        <taxon>Bacteria</taxon>
        <taxon>Thermotogati</taxon>
        <taxon>Thermotogota</taxon>
        <taxon>Thermotogae</taxon>
        <taxon>Thermotogales</taxon>
        <taxon>Fervidobacteriaceae</taxon>
        <taxon>Fervidobacterium</taxon>
    </lineage>
</organism>
<protein>
    <recommendedName>
        <fullName evidence="1">Probable queuosine precursor transporter</fullName>
        <shortName evidence="1">Q precursor transporter</shortName>
    </recommendedName>
</protein>
<feature type="transmembrane region" description="Helical" evidence="1">
    <location>
        <begin position="140"/>
        <end position="163"/>
    </location>
</feature>
<comment type="function">
    <text evidence="1">Involved in the import of queuosine (Q) precursors, required for Q precursor salvage.</text>
</comment>
<accession>A0A7C4GGX8</accession>
<keyword evidence="1" id="KW-0812">Transmembrane</keyword>
<dbReference type="EMBL" id="DSZY01000005">
    <property type="protein sequence ID" value="HGU39709.1"/>
    <property type="molecule type" value="Genomic_DNA"/>
</dbReference>
<evidence type="ECO:0000256" key="1">
    <source>
        <dbReference type="HAMAP-Rule" id="MF_02088"/>
    </source>
</evidence>
<comment type="similarity">
    <text evidence="1">Belongs to the vitamin uptake transporter (VUT/ECF) (TC 2.A.88) family. Q precursor transporter subfamily.</text>
</comment>
<dbReference type="AlphaFoldDB" id="A0A7C4GGX8"/>
<dbReference type="NCBIfam" id="TIGR00697">
    <property type="entry name" value="queuosine precursor transporter"/>
    <property type="match status" value="1"/>
</dbReference>
<sequence length="198" mass="22159">MVSGSEKKLMVFTTLFITGIVISNVLAAKIVKMGVFVFPASIISYTFTFILINMLSDVLESKYSKMLVYLGFLAQAVASLLILMGLFMPSASVERGEAYRLLLGTNWRFTLASLSAYGVSQFANFYIFNLKFLNNPLLMNLFSVAIAQLLDTVVFTVIAFLGVYKGLFPMILSQYLIKVIIVMVANPIFLLTRRLKER</sequence>
<dbReference type="InterPro" id="IPR003744">
    <property type="entry name" value="YhhQ"/>
</dbReference>
<feature type="transmembrane region" description="Helical" evidence="1">
    <location>
        <begin position="37"/>
        <end position="55"/>
    </location>
</feature>
<reference evidence="2" key="1">
    <citation type="journal article" date="2020" name="mSystems">
        <title>Genome- and Community-Level Interaction Insights into Carbon Utilization and Element Cycling Functions of Hydrothermarchaeota in Hydrothermal Sediment.</title>
        <authorList>
            <person name="Zhou Z."/>
            <person name="Liu Y."/>
            <person name="Xu W."/>
            <person name="Pan J."/>
            <person name="Luo Z.H."/>
            <person name="Li M."/>
        </authorList>
    </citation>
    <scope>NUCLEOTIDE SEQUENCE [LARGE SCALE GENOMIC DNA]</scope>
    <source>
        <strain evidence="2">SpSt-609</strain>
    </source>
</reference>
<name>A0A7C4GGX8_9BACT</name>
<dbReference type="PANTHER" id="PTHR34300:SF2">
    <property type="entry name" value="QUEUOSINE PRECURSOR TRANSPORTER-RELATED"/>
    <property type="match status" value="1"/>
</dbReference>
<keyword evidence="1" id="KW-0472">Membrane</keyword>
<evidence type="ECO:0000313" key="2">
    <source>
        <dbReference type="EMBL" id="HGU39709.1"/>
    </source>
</evidence>
<dbReference type="HAMAP" id="MF_02088">
    <property type="entry name" value="Q_prec_transport"/>
    <property type="match status" value="1"/>
</dbReference>
<gene>
    <name evidence="2" type="ORF">ENT77_00685</name>
</gene>
<keyword evidence="1" id="KW-1133">Transmembrane helix</keyword>